<name>A0A0B7JUD4_BIOOC</name>
<evidence type="ECO:0000259" key="2">
    <source>
        <dbReference type="SMART" id="SM00148"/>
    </source>
</evidence>
<dbReference type="SMART" id="SM00148">
    <property type="entry name" value="PLCXc"/>
    <property type="match status" value="1"/>
</dbReference>
<dbReference type="CDD" id="cd08586">
    <property type="entry name" value="PI-PLCc_BcPLC_like"/>
    <property type="match status" value="1"/>
</dbReference>
<keyword evidence="1" id="KW-1133">Transmembrane helix</keyword>
<dbReference type="GO" id="GO:0006629">
    <property type="term" value="P:lipid metabolic process"/>
    <property type="evidence" value="ECO:0007669"/>
    <property type="project" value="InterPro"/>
</dbReference>
<dbReference type="Pfam" id="PF00388">
    <property type="entry name" value="PI-PLC-X"/>
    <property type="match status" value="1"/>
</dbReference>
<organism evidence="3">
    <name type="scientific">Bionectria ochroleuca</name>
    <name type="common">Gliocladium roseum</name>
    <dbReference type="NCBI Taxonomy" id="29856"/>
    <lineage>
        <taxon>Eukaryota</taxon>
        <taxon>Fungi</taxon>
        <taxon>Dikarya</taxon>
        <taxon>Ascomycota</taxon>
        <taxon>Pezizomycotina</taxon>
        <taxon>Sordariomycetes</taxon>
        <taxon>Hypocreomycetidae</taxon>
        <taxon>Hypocreales</taxon>
        <taxon>Bionectriaceae</taxon>
        <taxon>Clonostachys</taxon>
    </lineage>
</organism>
<dbReference type="PANTHER" id="PTHR13593:SF113">
    <property type="entry name" value="SI:DKEY-266F7.9"/>
    <property type="match status" value="1"/>
</dbReference>
<dbReference type="Gene3D" id="3.20.20.190">
    <property type="entry name" value="Phosphatidylinositol (PI) phosphodiesterase"/>
    <property type="match status" value="1"/>
</dbReference>
<accession>A0A0B7JUD4</accession>
<dbReference type="InterPro" id="IPR051057">
    <property type="entry name" value="PI-PLC_domain"/>
</dbReference>
<keyword evidence="1" id="KW-0472">Membrane</keyword>
<dbReference type="InterPro" id="IPR017946">
    <property type="entry name" value="PLC-like_Pdiesterase_TIM-brl"/>
</dbReference>
<proteinExistence type="predicted"/>
<dbReference type="SUPFAM" id="SSF51695">
    <property type="entry name" value="PLC-like phosphodiesterases"/>
    <property type="match status" value="1"/>
</dbReference>
<dbReference type="AlphaFoldDB" id="A0A0B7JUD4"/>
<protein>
    <recommendedName>
        <fullName evidence="2">Phosphatidylinositol-specific phospholipase C X domain-containing protein</fullName>
    </recommendedName>
</protein>
<gene>
    <name evidence="3" type="ORF">BN869_000002161_1</name>
</gene>
<feature type="domain" description="Phosphatidylinositol-specific phospholipase C X" evidence="2">
    <location>
        <begin position="80"/>
        <end position="232"/>
    </location>
</feature>
<feature type="transmembrane region" description="Helical" evidence="1">
    <location>
        <begin position="23"/>
        <end position="42"/>
    </location>
</feature>
<keyword evidence="1" id="KW-0812">Transmembrane</keyword>
<evidence type="ECO:0000256" key="1">
    <source>
        <dbReference type="SAM" id="Phobius"/>
    </source>
</evidence>
<dbReference type="GO" id="GO:0008081">
    <property type="term" value="F:phosphoric diester hydrolase activity"/>
    <property type="evidence" value="ECO:0007669"/>
    <property type="project" value="InterPro"/>
</dbReference>
<dbReference type="InterPro" id="IPR000909">
    <property type="entry name" value="PLipase_C_PInositol-sp_X_dom"/>
</dbReference>
<dbReference type="PANTHER" id="PTHR13593">
    <property type="match status" value="1"/>
</dbReference>
<sequence>MPKLVDSLPKPPWRQGPFRFRRMPILLAMSSIFAMVLFYVLISMSPCMVGSQRCYKGYTSAYSFDAYHAHHPRWMTAIPDDVKLTSLSIPGTHDTMTYGMPENEHLQCQIWNLTTQLNAGLRYFDIRARLQDDELKIYHSSGFTGFGYTDVLVAMFDFLDRNPGETIIMRLKEEGVPIGDHNTISFEDALIKHHESSPVTSPGASKHLYHYNQTEPLPNLGALRSRIFLLQNFVSKDQQNRPYGLIWEGPQMALEDLWIIPDIHHLVDKWNAIRNALEAATRAPLNNTLLYLAHISASVGVLPIEAAAGPKNKAVVGMNDLTGQWLRDFPAHRDVSARTGVVIIDFPGRKLIDAVLRWNEHLSK</sequence>
<evidence type="ECO:0000313" key="3">
    <source>
        <dbReference type="EMBL" id="CEO46106.1"/>
    </source>
</evidence>
<dbReference type="EMBL" id="CDPU01000004">
    <property type="protein sequence ID" value="CEO46106.1"/>
    <property type="molecule type" value="Genomic_DNA"/>
</dbReference>
<reference evidence="3" key="1">
    <citation type="submission" date="2015-01" db="EMBL/GenBank/DDBJ databases">
        <authorList>
            <person name="Durling Mikael"/>
        </authorList>
    </citation>
    <scope>NUCLEOTIDE SEQUENCE</scope>
</reference>
<dbReference type="PROSITE" id="PS50007">
    <property type="entry name" value="PIPLC_X_DOMAIN"/>
    <property type="match status" value="1"/>
</dbReference>